<dbReference type="GO" id="GO:0043885">
    <property type="term" value="F:anaerobic carbon-monoxide dehydrogenase activity"/>
    <property type="evidence" value="ECO:0007669"/>
    <property type="project" value="InterPro"/>
</dbReference>
<dbReference type="GO" id="GO:0051537">
    <property type="term" value="F:2 iron, 2 sulfur cluster binding"/>
    <property type="evidence" value="ECO:0007669"/>
    <property type="project" value="UniProtKB-KW"/>
</dbReference>
<keyword evidence="3" id="KW-0500">Molybdenum</keyword>
<evidence type="ECO:0000256" key="6">
    <source>
        <dbReference type="ARBA" id="ARBA00023014"/>
    </source>
</evidence>
<keyword evidence="4" id="KW-0408">Iron</keyword>
<evidence type="ECO:0000256" key="2">
    <source>
        <dbReference type="ARBA" id="ARBA00006849"/>
    </source>
</evidence>
<evidence type="ECO:0000256" key="1">
    <source>
        <dbReference type="ARBA" id="ARBA00001924"/>
    </source>
</evidence>
<protein>
    <submittedName>
        <fullName evidence="10">Carbon monoxide dehydrogenase large chain</fullName>
    </submittedName>
</protein>
<dbReference type="InterPro" id="IPR016208">
    <property type="entry name" value="Ald_Oxase/xanthine_DH-like"/>
</dbReference>
<dbReference type="Gene3D" id="3.30.365.10">
    <property type="entry name" value="Aldehyde oxidase/xanthine dehydrogenase, molybdopterin binding domain"/>
    <property type="match status" value="4"/>
</dbReference>
<dbReference type="Pfam" id="PF20256">
    <property type="entry name" value="MoCoBD_2"/>
    <property type="match status" value="1"/>
</dbReference>
<name>A0AA35WU76_GEOBA</name>
<evidence type="ECO:0000313" key="10">
    <source>
        <dbReference type="EMBL" id="CAI8033938.1"/>
    </source>
</evidence>
<dbReference type="AlphaFoldDB" id="A0AA35WU76"/>
<evidence type="ECO:0000256" key="7">
    <source>
        <dbReference type="ARBA" id="ARBA00034078"/>
    </source>
</evidence>
<dbReference type="Proteomes" id="UP001174909">
    <property type="component" value="Unassembled WGS sequence"/>
</dbReference>
<dbReference type="InterPro" id="IPR036856">
    <property type="entry name" value="Ald_Oxase/Xan_DH_a/b_sf"/>
</dbReference>
<dbReference type="InterPro" id="IPR046867">
    <property type="entry name" value="AldOxase/xan_DH_MoCoBD2"/>
</dbReference>
<comment type="cofactor">
    <cofactor evidence="1">
        <name>Mo-molybdopterin</name>
        <dbReference type="ChEBI" id="CHEBI:71302"/>
    </cofactor>
</comment>
<feature type="domain" description="Aldehyde oxidase/xanthine dehydrogenase first molybdopterin binding" evidence="8">
    <location>
        <begin position="62"/>
        <end position="312"/>
    </location>
</feature>
<comment type="caution">
    <text evidence="10">The sequence shown here is derived from an EMBL/GenBank/DDBJ whole genome shotgun (WGS) entry which is preliminary data.</text>
</comment>
<dbReference type="SUPFAM" id="SSF54665">
    <property type="entry name" value="CO dehydrogenase molybdoprotein N-domain-like"/>
    <property type="match status" value="1"/>
</dbReference>
<evidence type="ECO:0000256" key="5">
    <source>
        <dbReference type="ARBA" id="ARBA00023002"/>
    </source>
</evidence>
<dbReference type="PANTHER" id="PTHR11908:SF132">
    <property type="entry name" value="ALDEHYDE OXIDASE 1-RELATED"/>
    <property type="match status" value="1"/>
</dbReference>
<evidence type="ECO:0000256" key="4">
    <source>
        <dbReference type="ARBA" id="ARBA00022714"/>
    </source>
</evidence>
<evidence type="ECO:0000256" key="3">
    <source>
        <dbReference type="ARBA" id="ARBA00022505"/>
    </source>
</evidence>
<comment type="similarity">
    <text evidence="2">Belongs to the xanthine dehydrogenase family.</text>
</comment>
<dbReference type="Pfam" id="PF02738">
    <property type="entry name" value="MoCoBD_1"/>
    <property type="match status" value="1"/>
</dbReference>
<dbReference type="PANTHER" id="PTHR11908">
    <property type="entry name" value="XANTHINE DEHYDROGENASE"/>
    <property type="match status" value="1"/>
</dbReference>
<dbReference type="GO" id="GO:0030151">
    <property type="term" value="F:molybdenum ion binding"/>
    <property type="evidence" value="ECO:0007669"/>
    <property type="project" value="InterPro"/>
</dbReference>
<evidence type="ECO:0000313" key="11">
    <source>
        <dbReference type="Proteomes" id="UP001174909"/>
    </source>
</evidence>
<keyword evidence="5" id="KW-0560">Oxidoreductase</keyword>
<sequence length="693" mass="75194">MVLPVDTVKFDGQEVAAVLATDRYTAADGVSAVDVEYEPLPVVVDPFKALEPDSPIVREDKEEKSNHIWHWEVGDRDRTDRAFSQSDITVKEDIYIPRIHVSSIETCGCVAQWDSVQEKLTVWMTTQAPHAIRTVLALVAGHLGLAEHKIRVISPDIGGGFGGKVPVYPGYVLAIAASFLTGHPVKWVEDRMDNLISASFARDYHISAEVAARQDGTMEALRIKTVADHGYTDAAANPSKFPAGLFHICTGSYDFSDAFVEVDGVYTNKPPGGIAYRCSFRVTEAVYAVERMADIVAHDLGIDPAEFRMKNFVKPDAFPYRSALGWEYDSGNYQGALEKAMDLIGYEDLRREQTEKREQGELMGIGISSFTEIVGAGPSRHFDILGIKMFDSADIRIHPTGTATARFGTRSQGQGHETTYAQIIAEELGIPVSDIAVEEGDTDTAPYGLGTYASRSTATAGAAGAVAARKIRDKARAIASYLLDVGEEDLEWEPESSSCGALRLCRKTIQEIAFAAYTDHPPGMEAGLEAHSSYDPPNLTYPFGSYICVVDIDKGTGEVKIRRFVAVDDCGNVINPMIVEGQVHGGLTMGLAPALYEEIVYDENGQNLTSTFMDYLLPTAVETPAWETDMTCTPSPHHPLGAKGIGESATVGAPAAIANAVVDALWHLGVRNIDIPITPAKVWQALRENGVTD</sequence>
<dbReference type="EMBL" id="CASHTH010002705">
    <property type="protein sequence ID" value="CAI8033938.1"/>
    <property type="molecule type" value="Genomic_DNA"/>
</dbReference>
<dbReference type="NCBIfam" id="TIGR02416">
    <property type="entry name" value="CO_dehy_Mo_lg"/>
    <property type="match status" value="1"/>
</dbReference>
<dbReference type="SUPFAM" id="SSF56003">
    <property type="entry name" value="Molybdenum cofactor-binding domain"/>
    <property type="match status" value="1"/>
</dbReference>
<dbReference type="InterPro" id="IPR037165">
    <property type="entry name" value="AldOxase/xan_DH_Mopterin-bd_sf"/>
</dbReference>
<gene>
    <name evidence="10" type="ORF">GBAR_LOCUS19130</name>
</gene>
<dbReference type="InterPro" id="IPR012780">
    <property type="entry name" value="CO_Mo_DH_lsu"/>
</dbReference>
<proteinExistence type="inferred from homology"/>
<dbReference type="GO" id="GO:0005507">
    <property type="term" value="F:copper ion binding"/>
    <property type="evidence" value="ECO:0007669"/>
    <property type="project" value="InterPro"/>
</dbReference>
<keyword evidence="6" id="KW-0411">Iron-sulfur</keyword>
<dbReference type="InterPro" id="IPR008274">
    <property type="entry name" value="AldOxase/xan_DH_MoCoBD1"/>
</dbReference>
<accession>A0AA35WU76</accession>
<comment type="cofactor">
    <cofactor evidence="7">
        <name>[2Fe-2S] cluster</name>
        <dbReference type="ChEBI" id="CHEBI:190135"/>
    </cofactor>
</comment>
<feature type="domain" description="Aldehyde oxidase/xanthine dehydrogenase second molybdopterin binding" evidence="9">
    <location>
        <begin position="339"/>
        <end position="624"/>
    </location>
</feature>
<evidence type="ECO:0000259" key="8">
    <source>
        <dbReference type="Pfam" id="PF02738"/>
    </source>
</evidence>
<reference evidence="10" key="1">
    <citation type="submission" date="2023-03" db="EMBL/GenBank/DDBJ databases">
        <authorList>
            <person name="Steffen K."/>
            <person name="Cardenas P."/>
        </authorList>
    </citation>
    <scope>NUCLEOTIDE SEQUENCE</scope>
</reference>
<dbReference type="GO" id="GO:0005506">
    <property type="term" value="F:iron ion binding"/>
    <property type="evidence" value="ECO:0007669"/>
    <property type="project" value="InterPro"/>
</dbReference>
<dbReference type="FunFam" id="3.30.365.10:FF:000001">
    <property type="entry name" value="Xanthine dehydrogenase oxidase"/>
    <property type="match status" value="1"/>
</dbReference>
<keyword evidence="4" id="KW-0479">Metal-binding</keyword>
<dbReference type="Gene3D" id="3.90.1170.50">
    <property type="entry name" value="Aldehyde oxidase/xanthine dehydrogenase, a/b hammerhead"/>
    <property type="match status" value="1"/>
</dbReference>
<evidence type="ECO:0000259" key="9">
    <source>
        <dbReference type="Pfam" id="PF20256"/>
    </source>
</evidence>
<keyword evidence="4" id="KW-0001">2Fe-2S</keyword>
<keyword evidence="11" id="KW-1185">Reference proteome</keyword>
<organism evidence="10 11">
    <name type="scientific">Geodia barretti</name>
    <name type="common">Barrett's horny sponge</name>
    <dbReference type="NCBI Taxonomy" id="519541"/>
    <lineage>
        <taxon>Eukaryota</taxon>
        <taxon>Metazoa</taxon>
        <taxon>Porifera</taxon>
        <taxon>Demospongiae</taxon>
        <taxon>Heteroscleromorpha</taxon>
        <taxon>Tetractinellida</taxon>
        <taxon>Astrophorina</taxon>
        <taxon>Geodiidae</taxon>
        <taxon>Geodia</taxon>
    </lineage>
</organism>